<evidence type="ECO:0000313" key="2">
    <source>
        <dbReference type="EMBL" id="MSS63101.1"/>
    </source>
</evidence>
<keyword evidence="1" id="KW-0812">Transmembrane</keyword>
<sequence>MKIKNDNRGSTLLFVLTAIAFIGLLGVAAMSATITNISMRKIEGETKKNFYDTDNVIEQIRAGLINLSSEASGAAYQEVLEQYATICEDGTKTAQEEFDNCYIRNMLDKLSDGMSSFDGTTYNYDVTKMEQLLNESERNAFLKREILDKGENKLEVHKKERYIVLRNVRVEQEKNTFSTRIKTDIRMEIPELKIENGGIYPEYTNYAILADNKVKLDGAWAVNVDGNVYAGTKERTDYGDLSKRQAGIELNGGSLKIIADYLISRGDILLLGDSRLRIGDKTANQVCNVWVENISTDENSNHSILEINGSCNVEDDLEINGKNNSVYLSGEYYGYHCKKNYLPDEGSSWLNNNIDKNSEYNSAISLNGTNSTLNMEQLSVLELAGRAFISRYGTESEKNKDIMLGESVSVRSNQIAYFVPEDFIQRNVDGTYQLDYAKYEEYLSFSVKEYINQEQSVIPYYLKRSSGEECYYYLNFKNEALAEKFYEKFYRYKSHTISSGADPYMTKEGIRLADGKQALLLSGAVLYKEKDGQNVGIKLSNDELKPTLLRYAVRKGREYKSRQLGLIGTLPEASKGEVRLEDKAKLPLFERIVDVDKLKNDAALWERNQKTGAIYKDGILYGNVILADGDINWDSDMRRQYGTDDDGNMLPCIVVATGDISVSDDFEGLLLSGRDVFLKSGGISVTANPQKIKQLLEADTTKIIVSYLKEYKVSENSSEQINYSKYVSYENWKKNKD</sequence>
<protein>
    <submittedName>
        <fullName evidence="2">Uncharacterized protein</fullName>
    </submittedName>
</protein>
<accession>A0A6L5XXB3</accession>
<keyword evidence="1" id="KW-1133">Transmembrane helix</keyword>
<keyword evidence="3" id="KW-1185">Reference proteome</keyword>
<feature type="transmembrane region" description="Helical" evidence="1">
    <location>
        <begin position="12"/>
        <end position="32"/>
    </location>
</feature>
<proteinExistence type="predicted"/>
<gene>
    <name evidence="2" type="ORF">FYJ58_04310</name>
</gene>
<evidence type="ECO:0000313" key="3">
    <source>
        <dbReference type="Proteomes" id="UP000482209"/>
    </source>
</evidence>
<name>A0A6L5XXB3_9FIRM</name>
<reference evidence="2 3" key="1">
    <citation type="submission" date="2019-08" db="EMBL/GenBank/DDBJ databases">
        <title>In-depth cultivation of the pig gut microbiome towards novel bacterial diversity and tailored functional studies.</title>
        <authorList>
            <person name="Wylensek D."/>
            <person name="Hitch T.C.A."/>
            <person name="Clavel T."/>
        </authorList>
    </citation>
    <scope>NUCLEOTIDE SEQUENCE [LARGE SCALE GENOMIC DNA]</scope>
    <source>
        <strain evidence="2 3">WCA-693-APC-MOT-I</strain>
    </source>
</reference>
<comment type="caution">
    <text evidence="2">The sequence shown here is derived from an EMBL/GenBank/DDBJ whole genome shotgun (WGS) entry which is preliminary data.</text>
</comment>
<keyword evidence="1" id="KW-0472">Membrane</keyword>
<dbReference type="Proteomes" id="UP000482209">
    <property type="component" value="Unassembled WGS sequence"/>
</dbReference>
<dbReference type="RefSeq" id="WP_154517755.1">
    <property type="nucleotide sequence ID" value="NZ_VUMT01000004.1"/>
</dbReference>
<dbReference type="AlphaFoldDB" id="A0A6L5XXB3"/>
<organism evidence="2 3">
    <name type="scientific">Velocimicrobium porci</name>
    <dbReference type="NCBI Taxonomy" id="2606634"/>
    <lineage>
        <taxon>Bacteria</taxon>
        <taxon>Bacillati</taxon>
        <taxon>Bacillota</taxon>
        <taxon>Clostridia</taxon>
        <taxon>Lachnospirales</taxon>
        <taxon>Lachnospiraceae</taxon>
        <taxon>Velocimicrobium</taxon>
    </lineage>
</organism>
<dbReference type="EMBL" id="VUMT01000004">
    <property type="protein sequence ID" value="MSS63101.1"/>
    <property type="molecule type" value="Genomic_DNA"/>
</dbReference>
<evidence type="ECO:0000256" key="1">
    <source>
        <dbReference type="SAM" id="Phobius"/>
    </source>
</evidence>